<evidence type="ECO:0000313" key="11">
    <source>
        <dbReference type="Proteomes" id="UP000183898"/>
    </source>
</evidence>
<dbReference type="PANTHER" id="PTHR40942">
    <property type="match status" value="1"/>
</dbReference>
<name>A0A1H8M7X7_9PROT</name>
<keyword evidence="8" id="KW-1133">Transmembrane helix</keyword>
<sequence length="185" mass="18602">MSDVEDEGHSTPIQTPGQLIVVVLAAFIVPIVVLSLIGRFAIGESSVDPSSPAFSEEAVAKRLHPVGNLIIAGDSTQPTAQTGEGAVVAPPAPATASAAPAAEDPAEKAKKIYTASCAACHATGAAGAPKVGDNAAWAPRIKTGTETLYTSALKGKNAMPPKGGNAGLSDDDVKAVVDYMVSQSK</sequence>
<evidence type="ECO:0000259" key="9">
    <source>
        <dbReference type="PROSITE" id="PS51007"/>
    </source>
</evidence>
<evidence type="ECO:0000256" key="5">
    <source>
        <dbReference type="ARBA" id="ARBA00023004"/>
    </source>
</evidence>
<dbReference type="GO" id="GO:0009055">
    <property type="term" value="F:electron transfer activity"/>
    <property type="evidence" value="ECO:0007669"/>
    <property type="project" value="InterPro"/>
</dbReference>
<evidence type="ECO:0000256" key="3">
    <source>
        <dbReference type="ARBA" id="ARBA00022723"/>
    </source>
</evidence>
<evidence type="ECO:0000256" key="6">
    <source>
        <dbReference type="PROSITE-ProRule" id="PRU00433"/>
    </source>
</evidence>
<proteinExistence type="predicted"/>
<dbReference type="GO" id="GO:0020037">
    <property type="term" value="F:heme binding"/>
    <property type="evidence" value="ECO:0007669"/>
    <property type="project" value="InterPro"/>
</dbReference>
<keyword evidence="1" id="KW-0813">Transport</keyword>
<organism evidence="10 11">
    <name type="scientific">Nitrosospira multiformis</name>
    <dbReference type="NCBI Taxonomy" id="1231"/>
    <lineage>
        <taxon>Bacteria</taxon>
        <taxon>Pseudomonadati</taxon>
        <taxon>Pseudomonadota</taxon>
        <taxon>Betaproteobacteria</taxon>
        <taxon>Nitrosomonadales</taxon>
        <taxon>Nitrosomonadaceae</taxon>
        <taxon>Nitrosospira</taxon>
    </lineage>
</organism>
<dbReference type="InterPro" id="IPR009056">
    <property type="entry name" value="Cyt_c-like_dom"/>
</dbReference>
<dbReference type="EMBL" id="FOCT01000012">
    <property type="protein sequence ID" value="SEO13256.1"/>
    <property type="molecule type" value="Genomic_DNA"/>
</dbReference>
<dbReference type="PROSITE" id="PS51007">
    <property type="entry name" value="CYTC"/>
    <property type="match status" value="1"/>
</dbReference>
<keyword evidence="4" id="KW-0249">Electron transport</keyword>
<reference evidence="10 11" key="1">
    <citation type="submission" date="2016-10" db="EMBL/GenBank/DDBJ databases">
        <authorList>
            <person name="de Groot N.N."/>
        </authorList>
    </citation>
    <scope>NUCLEOTIDE SEQUENCE [LARGE SCALE GENOMIC DNA]</scope>
    <source>
        <strain evidence="10 11">Nl18</strain>
    </source>
</reference>
<keyword evidence="8" id="KW-0812">Transmembrane</keyword>
<dbReference type="InterPro" id="IPR036909">
    <property type="entry name" value="Cyt_c-like_dom_sf"/>
</dbReference>
<feature type="region of interest" description="Disordered" evidence="7">
    <location>
        <begin position="80"/>
        <end position="102"/>
    </location>
</feature>
<keyword evidence="8" id="KW-0472">Membrane</keyword>
<evidence type="ECO:0000256" key="1">
    <source>
        <dbReference type="ARBA" id="ARBA00022448"/>
    </source>
</evidence>
<accession>A0A1H8M7X7</accession>
<dbReference type="Gene3D" id="1.10.760.10">
    <property type="entry name" value="Cytochrome c-like domain"/>
    <property type="match status" value="1"/>
</dbReference>
<dbReference type="GO" id="GO:0005506">
    <property type="term" value="F:iron ion binding"/>
    <property type="evidence" value="ECO:0007669"/>
    <property type="project" value="InterPro"/>
</dbReference>
<feature type="compositionally biased region" description="Low complexity" evidence="7">
    <location>
        <begin position="86"/>
        <end position="102"/>
    </location>
</feature>
<keyword evidence="3 6" id="KW-0479">Metal-binding</keyword>
<keyword evidence="2 6" id="KW-0349">Heme</keyword>
<protein>
    <submittedName>
        <fullName evidence="10">Cytochrome c5</fullName>
    </submittedName>
</protein>
<keyword evidence="5 6" id="KW-0408">Iron</keyword>
<dbReference type="RefSeq" id="WP_074748091.1">
    <property type="nucleotide sequence ID" value="NZ_FOCT01000012.1"/>
</dbReference>
<dbReference type="SUPFAM" id="SSF46626">
    <property type="entry name" value="Cytochrome c"/>
    <property type="match status" value="1"/>
</dbReference>
<dbReference type="Pfam" id="PF13442">
    <property type="entry name" value="Cytochrome_CBB3"/>
    <property type="match status" value="1"/>
</dbReference>
<dbReference type="PRINTS" id="PR00607">
    <property type="entry name" value="CYTCHROMECIE"/>
</dbReference>
<evidence type="ECO:0000256" key="7">
    <source>
        <dbReference type="SAM" id="MobiDB-lite"/>
    </source>
</evidence>
<dbReference type="InterPro" id="IPR002323">
    <property type="entry name" value="Cyt_CIE"/>
</dbReference>
<evidence type="ECO:0000256" key="4">
    <source>
        <dbReference type="ARBA" id="ARBA00022982"/>
    </source>
</evidence>
<dbReference type="AlphaFoldDB" id="A0A1H8M7X7"/>
<dbReference type="Proteomes" id="UP000183898">
    <property type="component" value="Unassembled WGS sequence"/>
</dbReference>
<dbReference type="PANTHER" id="PTHR40942:SF4">
    <property type="entry name" value="CYTOCHROME C5"/>
    <property type="match status" value="1"/>
</dbReference>
<feature type="domain" description="Cytochrome c" evidence="9">
    <location>
        <begin position="104"/>
        <end position="184"/>
    </location>
</feature>
<evidence type="ECO:0000256" key="8">
    <source>
        <dbReference type="SAM" id="Phobius"/>
    </source>
</evidence>
<feature type="transmembrane region" description="Helical" evidence="8">
    <location>
        <begin position="20"/>
        <end position="42"/>
    </location>
</feature>
<evidence type="ECO:0000313" key="10">
    <source>
        <dbReference type="EMBL" id="SEO13256.1"/>
    </source>
</evidence>
<evidence type="ECO:0000256" key="2">
    <source>
        <dbReference type="ARBA" id="ARBA00022617"/>
    </source>
</evidence>
<gene>
    <name evidence="10" type="ORF">SAMN05216404_11229</name>
</gene>